<dbReference type="AlphaFoldDB" id="A0A4Z1IHP8"/>
<dbReference type="OrthoDB" id="3547882at2759"/>
<sequence>MTGENKSCPSFPIGYELMPLDTDSLTSSPESKKLSNSAPSALNGLIVPRLAESYTQSASSTYDASEAKRFVTPLREDAPWNVRYQKTEEILEDGFCEEMERLGIGRPQQFDNVSDYFGCVETSDISVAASMNVNWEIGIHVNVQDITFEQGEGNVLSAAERISRRGYDLIGFGTQFET</sequence>
<dbReference type="Proteomes" id="UP000297527">
    <property type="component" value="Unassembled WGS sequence"/>
</dbReference>
<proteinExistence type="predicted"/>
<gene>
    <name evidence="1" type="ORF">BCON_0052g00450</name>
</gene>
<keyword evidence="2" id="KW-1185">Reference proteome</keyword>
<dbReference type="EMBL" id="PQXN01000052">
    <property type="protein sequence ID" value="TGO58700.1"/>
    <property type="molecule type" value="Genomic_DNA"/>
</dbReference>
<organism evidence="1 2">
    <name type="scientific">Botryotinia convoluta</name>
    <dbReference type="NCBI Taxonomy" id="54673"/>
    <lineage>
        <taxon>Eukaryota</taxon>
        <taxon>Fungi</taxon>
        <taxon>Dikarya</taxon>
        <taxon>Ascomycota</taxon>
        <taxon>Pezizomycotina</taxon>
        <taxon>Leotiomycetes</taxon>
        <taxon>Helotiales</taxon>
        <taxon>Sclerotiniaceae</taxon>
        <taxon>Botryotinia</taxon>
    </lineage>
</organism>
<reference evidence="1 2" key="1">
    <citation type="submission" date="2017-12" db="EMBL/GenBank/DDBJ databases">
        <title>Comparative genomics of Botrytis spp.</title>
        <authorList>
            <person name="Valero-Jimenez C.A."/>
            <person name="Tapia P."/>
            <person name="Veloso J."/>
            <person name="Silva-Moreno E."/>
            <person name="Staats M."/>
            <person name="Valdes J.H."/>
            <person name="Van Kan J.A.L."/>
        </authorList>
    </citation>
    <scope>NUCLEOTIDE SEQUENCE [LARGE SCALE GENOMIC DNA]</scope>
    <source>
        <strain evidence="1 2">MUCL11595</strain>
    </source>
</reference>
<comment type="caution">
    <text evidence="1">The sequence shown here is derived from an EMBL/GenBank/DDBJ whole genome shotgun (WGS) entry which is preliminary data.</text>
</comment>
<accession>A0A4Z1IHP8</accession>
<evidence type="ECO:0000313" key="1">
    <source>
        <dbReference type="EMBL" id="TGO58700.1"/>
    </source>
</evidence>
<name>A0A4Z1IHP8_9HELO</name>
<protein>
    <submittedName>
        <fullName evidence="1">Uncharacterized protein</fullName>
    </submittedName>
</protein>
<evidence type="ECO:0000313" key="2">
    <source>
        <dbReference type="Proteomes" id="UP000297527"/>
    </source>
</evidence>